<organism evidence="1 2">
    <name type="scientific">Paraphaeosphaeria minitans</name>
    <dbReference type="NCBI Taxonomy" id="565426"/>
    <lineage>
        <taxon>Eukaryota</taxon>
        <taxon>Fungi</taxon>
        <taxon>Dikarya</taxon>
        <taxon>Ascomycota</taxon>
        <taxon>Pezizomycotina</taxon>
        <taxon>Dothideomycetes</taxon>
        <taxon>Pleosporomycetidae</taxon>
        <taxon>Pleosporales</taxon>
        <taxon>Massarineae</taxon>
        <taxon>Didymosphaeriaceae</taxon>
        <taxon>Paraphaeosphaeria</taxon>
    </lineage>
</organism>
<gene>
    <name evidence="1" type="ORF">PMIN01_11436</name>
</gene>
<proteinExistence type="predicted"/>
<dbReference type="SUPFAM" id="SSF55729">
    <property type="entry name" value="Acyl-CoA N-acyltransferases (Nat)"/>
    <property type="match status" value="1"/>
</dbReference>
<dbReference type="PANTHER" id="PTHR42791:SF1">
    <property type="entry name" value="N-ACETYLTRANSFERASE DOMAIN-CONTAINING PROTEIN"/>
    <property type="match status" value="1"/>
</dbReference>
<name>A0A9P6KL66_9PLEO</name>
<dbReference type="EMBL" id="WJXW01000014">
    <property type="protein sequence ID" value="KAF9730567.1"/>
    <property type="molecule type" value="Genomic_DNA"/>
</dbReference>
<keyword evidence="2" id="KW-1185">Reference proteome</keyword>
<protein>
    <submittedName>
        <fullName evidence="1">GNAT family</fullName>
    </submittedName>
</protein>
<evidence type="ECO:0000313" key="2">
    <source>
        <dbReference type="Proteomes" id="UP000756921"/>
    </source>
</evidence>
<dbReference type="AlphaFoldDB" id="A0A9P6KL66"/>
<sequence length="261" mass="28762">MPLLLESCTPHDIPSLVALSADAFSAPTPTNVFLDTPAVHAFRIKRLRHTFARDPWAVFTKAVDTALPADAQVVAFAKWTRPHSRALGEEEGAGGYVDLVMSREELPGECARGYLGAGRGQRADGCERHWGEAVLVYVGDEVVWFDEGWGDLQVLATHPAHGGRGCAGKLVNWGMQRAEEEGVECYVEAQDSSKPIFLKYGWEEVGVLGDGDEKWATVLVYNPAKQTNIECPTYCIGKAMKKKLPGWAIYIQVEEWCKALR</sequence>
<comment type="caution">
    <text evidence="1">The sequence shown here is derived from an EMBL/GenBank/DDBJ whole genome shotgun (WGS) entry which is preliminary data.</text>
</comment>
<dbReference type="Proteomes" id="UP000756921">
    <property type="component" value="Unassembled WGS sequence"/>
</dbReference>
<dbReference type="CDD" id="cd04301">
    <property type="entry name" value="NAT_SF"/>
    <property type="match status" value="1"/>
</dbReference>
<evidence type="ECO:0000313" key="1">
    <source>
        <dbReference type="EMBL" id="KAF9730567.1"/>
    </source>
</evidence>
<dbReference type="OrthoDB" id="2832510at2759"/>
<dbReference type="Gene3D" id="3.40.630.30">
    <property type="match status" value="1"/>
</dbReference>
<dbReference type="InterPro" id="IPR052523">
    <property type="entry name" value="Trichothecene_AcTrans"/>
</dbReference>
<dbReference type="PANTHER" id="PTHR42791">
    <property type="entry name" value="GNAT FAMILY ACETYLTRANSFERASE"/>
    <property type="match status" value="1"/>
</dbReference>
<dbReference type="InterPro" id="IPR016181">
    <property type="entry name" value="Acyl_CoA_acyltransferase"/>
</dbReference>
<accession>A0A9P6KL66</accession>
<reference evidence="1" key="1">
    <citation type="journal article" date="2020" name="Mol. Plant Microbe Interact.">
        <title>Genome Sequence of the Biocontrol Agent Coniothyrium minitans strain Conio (IMI 134523).</title>
        <authorList>
            <person name="Patel D."/>
            <person name="Shittu T.A."/>
            <person name="Baroncelli R."/>
            <person name="Muthumeenakshi S."/>
            <person name="Osborne T.H."/>
            <person name="Janganan T.K."/>
            <person name="Sreenivasaprasad S."/>
        </authorList>
    </citation>
    <scope>NUCLEOTIDE SEQUENCE</scope>
    <source>
        <strain evidence="1">Conio</strain>
    </source>
</reference>